<comment type="pathway">
    <text evidence="8">Amino-acid biosynthesis; L-arginine biosynthesis; L-ornithine and N-acetyl-L-glutamate from L-glutamate and N(2)-acetyl-L-ornithine (cyclic): step 1/1.</text>
</comment>
<feature type="binding site" evidence="8">
    <location>
        <position position="406"/>
    </location>
    <ligand>
        <name>substrate</name>
    </ligand>
</feature>
<dbReference type="NCBIfam" id="TIGR00120">
    <property type="entry name" value="ArgJ"/>
    <property type="match status" value="1"/>
</dbReference>
<evidence type="ECO:0000256" key="8">
    <source>
        <dbReference type="HAMAP-Rule" id="MF_01106"/>
    </source>
</evidence>
<keyword evidence="8" id="KW-0963">Cytoplasm</keyword>
<dbReference type="GO" id="GO:0004042">
    <property type="term" value="F:L-glutamate N-acetyltransferase activity"/>
    <property type="evidence" value="ECO:0007669"/>
    <property type="project" value="UniProtKB-UniRule"/>
</dbReference>
<dbReference type="GO" id="GO:0006592">
    <property type="term" value="P:ornithine biosynthetic process"/>
    <property type="evidence" value="ECO:0007669"/>
    <property type="project" value="TreeGrafter"/>
</dbReference>
<organism evidence="9 10">
    <name type="scientific">Candidatus Fimicola merdigallinarum</name>
    <dbReference type="NCBI Taxonomy" id="2840819"/>
    <lineage>
        <taxon>Bacteria</taxon>
        <taxon>Bacillati</taxon>
        <taxon>Bacillota</taxon>
        <taxon>Clostridia</taxon>
        <taxon>Lachnospirales</taxon>
        <taxon>Lachnospiraceae</taxon>
        <taxon>Lachnospiraceae incertae sedis</taxon>
        <taxon>Candidatus Fimicola</taxon>
    </lineage>
</organism>
<evidence type="ECO:0000313" key="10">
    <source>
        <dbReference type="Proteomes" id="UP000823611"/>
    </source>
</evidence>
<name>A0A9D9DWM6_9FIRM</name>
<evidence type="ECO:0000256" key="4">
    <source>
        <dbReference type="ARBA" id="ARBA00022605"/>
    </source>
</evidence>
<evidence type="ECO:0000256" key="2">
    <source>
        <dbReference type="ARBA" id="ARBA00011475"/>
    </source>
</evidence>
<feature type="binding site" evidence="8">
    <location>
        <position position="275"/>
    </location>
    <ligand>
        <name>substrate</name>
    </ligand>
</feature>
<evidence type="ECO:0000313" key="9">
    <source>
        <dbReference type="EMBL" id="MBO8434307.1"/>
    </source>
</evidence>
<feature type="active site" description="Nucleophile" evidence="8">
    <location>
        <position position="189"/>
    </location>
</feature>
<keyword evidence="8" id="KW-0511">Multifunctional enzyme</keyword>
<dbReference type="InterPro" id="IPR016117">
    <property type="entry name" value="ArgJ-like_dom_sf"/>
</dbReference>
<keyword evidence="3 8" id="KW-0055">Arginine biosynthesis</keyword>
<dbReference type="SUPFAM" id="SSF56266">
    <property type="entry name" value="DmpA/ArgJ-like"/>
    <property type="match status" value="1"/>
</dbReference>
<keyword evidence="5 8" id="KW-0808">Transferase</keyword>
<dbReference type="FunFam" id="3.10.20.340:FF:000001">
    <property type="entry name" value="Arginine biosynthesis bifunctional protein ArgJ, chloroplastic"/>
    <property type="match status" value="1"/>
</dbReference>
<evidence type="ECO:0000256" key="6">
    <source>
        <dbReference type="ARBA" id="ARBA00022813"/>
    </source>
</evidence>
<dbReference type="Pfam" id="PF01960">
    <property type="entry name" value="ArgJ"/>
    <property type="match status" value="1"/>
</dbReference>
<evidence type="ECO:0000256" key="3">
    <source>
        <dbReference type="ARBA" id="ARBA00022571"/>
    </source>
</evidence>
<proteinExistence type="inferred from homology"/>
<dbReference type="HAMAP" id="MF_01106">
    <property type="entry name" value="ArgJ"/>
    <property type="match status" value="1"/>
</dbReference>
<feature type="site" description="Involved in the stabilization of negative charge on the oxyanion by the formation of the oxyanion hole" evidence="8">
    <location>
        <position position="113"/>
    </location>
</feature>
<keyword evidence="6 8" id="KW-0068">Autocatalytic cleavage</keyword>
<comment type="catalytic activity">
    <reaction evidence="8">
        <text>L-glutamate + acetyl-CoA = N-acetyl-L-glutamate + CoA + H(+)</text>
        <dbReference type="Rhea" id="RHEA:24292"/>
        <dbReference type="ChEBI" id="CHEBI:15378"/>
        <dbReference type="ChEBI" id="CHEBI:29985"/>
        <dbReference type="ChEBI" id="CHEBI:44337"/>
        <dbReference type="ChEBI" id="CHEBI:57287"/>
        <dbReference type="ChEBI" id="CHEBI:57288"/>
        <dbReference type="EC" id="2.3.1.1"/>
    </reaction>
</comment>
<comment type="pathway">
    <text evidence="8">Amino-acid biosynthesis; L-arginine biosynthesis; N(2)-acetyl-L-ornithine from L-glutamate: step 1/4.</text>
</comment>
<feature type="chain" id="PRO_5039772806" description="Arginine biosynthesis bifunctional protein ArgJ alpha chain" evidence="8">
    <location>
        <begin position="1"/>
        <end position="188"/>
    </location>
</feature>
<comment type="function">
    <text evidence="8">Catalyzes two activities which are involved in the cyclic version of arginine biosynthesis: the synthesis of N-acetylglutamate from glutamate and acetyl-CoA as the acetyl donor, and of ornithine by transacetylation between N(2)-acetylornithine and glutamate.</text>
</comment>
<dbReference type="PANTHER" id="PTHR23100:SF0">
    <property type="entry name" value="ARGININE BIOSYNTHESIS BIFUNCTIONAL PROTEIN ARGJ, MITOCHONDRIAL"/>
    <property type="match status" value="1"/>
</dbReference>
<feature type="site" description="Cleavage; by autolysis" evidence="8">
    <location>
        <begin position="188"/>
        <end position="189"/>
    </location>
</feature>
<dbReference type="GO" id="GO:0006526">
    <property type="term" value="P:L-arginine biosynthetic process"/>
    <property type="evidence" value="ECO:0007669"/>
    <property type="project" value="UniProtKB-UniRule"/>
</dbReference>
<evidence type="ECO:0000256" key="1">
    <source>
        <dbReference type="ARBA" id="ARBA00006774"/>
    </source>
</evidence>
<feature type="site" description="Involved in the stabilization of negative charge on the oxyanion by the formation of the oxyanion hole" evidence="8">
    <location>
        <position position="114"/>
    </location>
</feature>
<keyword evidence="4 8" id="KW-0028">Amino-acid biosynthesis</keyword>
<feature type="chain" id="PRO_5039772805" description="Arginine biosynthesis bifunctional protein ArgJ beta chain" evidence="8">
    <location>
        <begin position="189"/>
        <end position="408"/>
    </location>
</feature>
<dbReference type="Gene3D" id="3.30.2330.10">
    <property type="entry name" value="arginine biosynthesis bifunctional protein suprefamily"/>
    <property type="match status" value="1"/>
</dbReference>
<dbReference type="EC" id="2.3.1.35" evidence="8"/>
<gene>
    <name evidence="8 9" type="primary">argJ</name>
    <name evidence="9" type="ORF">IAC55_03170</name>
</gene>
<evidence type="ECO:0000256" key="7">
    <source>
        <dbReference type="ARBA" id="ARBA00023315"/>
    </source>
</evidence>
<feature type="binding site" evidence="8">
    <location>
        <position position="401"/>
    </location>
    <ligand>
        <name>substrate</name>
    </ligand>
</feature>
<dbReference type="InterPro" id="IPR002813">
    <property type="entry name" value="Arg_biosynth_ArgJ"/>
</dbReference>
<dbReference type="GO" id="GO:0004358">
    <property type="term" value="F:L-glutamate N-acetyltransferase activity, acting on acetyl-L-ornithine as donor"/>
    <property type="evidence" value="ECO:0007669"/>
    <property type="project" value="UniProtKB-UniRule"/>
</dbReference>
<feature type="binding site" evidence="8">
    <location>
        <position position="152"/>
    </location>
    <ligand>
        <name>substrate</name>
    </ligand>
</feature>
<sequence length="408" mass="44258">MKIIDGGITSPIGFKATGSHIGIKRVKKDLSLVTTDKPAICSGCFTQNIVRASHILWDEAIVKSGKRVKGLITVSGNANACTGEQGDKDNEKMAEVFAKEIGADKNEILTGATGIIGLKMPMDIIEKGIKDTVKNLSYDRESGKKSAMGIITTDKFIKEMAVQIDVGGKTITIGGMAKGSGMIHPNMATVLSYITTDLNITKELLQKALDYSIGETYNMISVDGATSTNDMALVLANGMADNKIIDSENEDFQKFKNALYKIHLKFAKDIIHDGEGSSKFMEVAVVNAKSKEDARVLAKSIVNNNLVKTALYGEDANWGRVVASMGGSGAYFNPRNLNIFFESQKGCIIMMQNGKPISFDENYASEILSEGDIKIVAELSDGEYTAKAWGCDLSYEYVRINGDYRSRS</sequence>
<dbReference type="Gene3D" id="3.60.70.12">
    <property type="entry name" value="L-amino peptidase D-ALA esterase/amidase"/>
    <property type="match status" value="1"/>
</dbReference>
<dbReference type="GO" id="GO:0005737">
    <property type="term" value="C:cytoplasm"/>
    <property type="evidence" value="ECO:0007669"/>
    <property type="project" value="UniProtKB-SubCell"/>
</dbReference>
<accession>A0A9D9DWM6</accession>
<dbReference type="Proteomes" id="UP000823611">
    <property type="component" value="Unassembled WGS sequence"/>
</dbReference>
<keyword evidence="7 8" id="KW-0012">Acyltransferase</keyword>
<comment type="caution">
    <text evidence="9">The sequence shown here is derived from an EMBL/GenBank/DDBJ whole genome shotgun (WGS) entry which is preliminary data.</text>
</comment>
<dbReference type="NCBIfam" id="NF003802">
    <property type="entry name" value="PRK05388.1"/>
    <property type="match status" value="1"/>
</dbReference>
<feature type="binding site" evidence="8">
    <location>
        <position position="189"/>
    </location>
    <ligand>
        <name>substrate</name>
    </ligand>
</feature>
<dbReference type="CDD" id="cd02152">
    <property type="entry name" value="OAT"/>
    <property type="match status" value="1"/>
</dbReference>
<comment type="subunit">
    <text evidence="2 8">Heterotetramer of two alpha and two beta chains.</text>
</comment>
<dbReference type="AlphaFoldDB" id="A0A9D9DWM6"/>
<dbReference type="EC" id="2.3.1.1" evidence="8"/>
<reference evidence="9" key="2">
    <citation type="journal article" date="2021" name="PeerJ">
        <title>Extensive microbial diversity within the chicken gut microbiome revealed by metagenomics and culture.</title>
        <authorList>
            <person name="Gilroy R."/>
            <person name="Ravi A."/>
            <person name="Getino M."/>
            <person name="Pursley I."/>
            <person name="Horton D.L."/>
            <person name="Alikhan N.F."/>
            <person name="Baker D."/>
            <person name="Gharbi K."/>
            <person name="Hall N."/>
            <person name="Watson M."/>
            <person name="Adriaenssens E.M."/>
            <person name="Foster-Nyarko E."/>
            <person name="Jarju S."/>
            <person name="Secka A."/>
            <person name="Antonio M."/>
            <person name="Oren A."/>
            <person name="Chaudhuri R.R."/>
            <person name="La Ragione R."/>
            <person name="Hildebrand F."/>
            <person name="Pallen M.J."/>
        </authorList>
    </citation>
    <scope>NUCLEOTIDE SEQUENCE</scope>
    <source>
        <strain evidence="9">F6-4510</strain>
    </source>
</reference>
<reference evidence="9" key="1">
    <citation type="submission" date="2020-10" db="EMBL/GenBank/DDBJ databases">
        <authorList>
            <person name="Gilroy R."/>
        </authorList>
    </citation>
    <scope>NUCLEOTIDE SEQUENCE</scope>
    <source>
        <strain evidence="9">F6-4510</strain>
    </source>
</reference>
<dbReference type="InterPro" id="IPR042195">
    <property type="entry name" value="ArgJ_beta_C"/>
</dbReference>
<feature type="binding site" evidence="8">
    <location>
        <position position="178"/>
    </location>
    <ligand>
        <name>substrate</name>
    </ligand>
</feature>
<evidence type="ECO:0000256" key="5">
    <source>
        <dbReference type="ARBA" id="ARBA00022679"/>
    </source>
</evidence>
<comment type="similarity">
    <text evidence="1 8">Belongs to the ArgJ family.</text>
</comment>
<comment type="subcellular location">
    <subcellularLocation>
        <location evidence="8">Cytoplasm</location>
    </subcellularLocation>
</comment>
<dbReference type="EMBL" id="JADIMX010000061">
    <property type="protein sequence ID" value="MBO8434307.1"/>
    <property type="molecule type" value="Genomic_DNA"/>
</dbReference>
<dbReference type="Gene3D" id="3.10.20.340">
    <property type="entry name" value="ArgJ beta chain, C-terminal domain"/>
    <property type="match status" value="1"/>
</dbReference>
<dbReference type="PANTHER" id="PTHR23100">
    <property type="entry name" value="ARGININE BIOSYNTHESIS BIFUNCTIONAL PROTEIN ARGJ"/>
    <property type="match status" value="1"/>
</dbReference>
<comment type="catalytic activity">
    <reaction evidence="8">
        <text>N(2)-acetyl-L-ornithine + L-glutamate = N-acetyl-L-glutamate + L-ornithine</text>
        <dbReference type="Rhea" id="RHEA:15349"/>
        <dbReference type="ChEBI" id="CHEBI:29985"/>
        <dbReference type="ChEBI" id="CHEBI:44337"/>
        <dbReference type="ChEBI" id="CHEBI:46911"/>
        <dbReference type="ChEBI" id="CHEBI:57805"/>
        <dbReference type="EC" id="2.3.1.35"/>
    </reaction>
</comment>
<protein>
    <recommendedName>
        <fullName evidence="8">Arginine biosynthesis bifunctional protein ArgJ</fullName>
    </recommendedName>
    <domain>
        <recommendedName>
            <fullName evidence="8">Glutamate N-acetyltransferase</fullName>
            <ecNumber evidence="8">2.3.1.35</ecNumber>
        </recommendedName>
        <alternativeName>
            <fullName evidence="8">Ornithine acetyltransferase</fullName>
            <shortName evidence="8">OATase</shortName>
        </alternativeName>
        <alternativeName>
            <fullName evidence="8">Ornithine transacetylase</fullName>
        </alternativeName>
    </domain>
    <domain>
        <recommendedName>
            <fullName evidence="8">Amino-acid acetyltransferase</fullName>
            <ecNumber evidence="8">2.3.1.1</ecNumber>
        </recommendedName>
        <alternativeName>
            <fullName evidence="8">N-acetylglutamate synthase</fullName>
            <shortName evidence="8">AGSase</shortName>
        </alternativeName>
    </domain>
    <component>
        <recommendedName>
            <fullName evidence="8">Arginine biosynthesis bifunctional protein ArgJ alpha chain</fullName>
        </recommendedName>
    </component>
    <component>
        <recommendedName>
            <fullName evidence="8">Arginine biosynthesis bifunctional protein ArgJ beta chain</fullName>
        </recommendedName>
    </component>
</protein>